<evidence type="ECO:0000256" key="1">
    <source>
        <dbReference type="SAM" id="MobiDB-lite"/>
    </source>
</evidence>
<accession>A0A423T762</accession>
<feature type="region of interest" description="Disordered" evidence="1">
    <location>
        <begin position="929"/>
        <end position="967"/>
    </location>
</feature>
<reference evidence="2 3" key="1">
    <citation type="submission" date="2018-04" db="EMBL/GenBank/DDBJ databases">
        <authorList>
            <person name="Zhang X."/>
            <person name="Yuan J."/>
            <person name="Li F."/>
            <person name="Xiang J."/>
        </authorList>
    </citation>
    <scope>NUCLEOTIDE SEQUENCE [LARGE SCALE GENOMIC DNA]</scope>
    <source>
        <tissue evidence="2">Muscle</tissue>
    </source>
</reference>
<feature type="compositionally biased region" description="Pro residues" evidence="1">
    <location>
        <begin position="934"/>
        <end position="944"/>
    </location>
</feature>
<organism evidence="2 3">
    <name type="scientific">Penaeus vannamei</name>
    <name type="common">Whiteleg shrimp</name>
    <name type="synonym">Litopenaeus vannamei</name>
    <dbReference type="NCBI Taxonomy" id="6689"/>
    <lineage>
        <taxon>Eukaryota</taxon>
        <taxon>Metazoa</taxon>
        <taxon>Ecdysozoa</taxon>
        <taxon>Arthropoda</taxon>
        <taxon>Crustacea</taxon>
        <taxon>Multicrustacea</taxon>
        <taxon>Malacostraca</taxon>
        <taxon>Eumalacostraca</taxon>
        <taxon>Eucarida</taxon>
        <taxon>Decapoda</taxon>
        <taxon>Dendrobranchiata</taxon>
        <taxon>Penaeoidea</taxon>
        <taxon>Penaeidae</taxon>
        <taxon>Penaeus</taxon>
    </lineage>
</organism>
<dbReference type="Proteomes" id="UP000283509">
    <property type="component" value="Unassembled WGS sequence"/>
</dbReference>
<dbReference type="AlphaFoldDB" id="A0A423T762"/>
<evidence type="ECO:0000313" key="2">
    <source>
        <dbReference type="EMBL" id="ROT72295.1"/>
    </source>
</evidence>
<sequence>MLGGSQPLLGGITPLAGRIHTPLLGRITPSAWRIQSGRIPLCFLEGSTPSAWKDHTSAWRITPSAWKGSHPLLGRITPSDWKGISHPLLGSHSSCSGRISHPPALCDKDQTLLLGRITGKSHPLLEGSPPLWTRTHSAWKDHTLCWEGITPLLGKDHTLCLEGSHASAKDHTLCLGRITPSAWKDSHPLLGRNHTLCLDPHPLLGRITPSAVEGSHPLLGRITPSAWRITPLCLEGSQPSAWEGITPSAWKDHTLCLGRDHAWIKPLLGRGSHPSAWKDHTLCFGRIHTLSWKDHTPLLFSKDHTLPCLEAITHLSCLEGITPLLGGSHPSAWKDHTLLLGRITPSCLESHPLLGRITPSAWKDHHLLDQHPCLEGGKDSTPFCLARNTLCLEGSHPLLGKDHTPLLEGSHPLLGDHTLPAGRITPLLEGSHPLLGKDQGSHSRGRITPLLWNDHALCCLGGSHPLLEGSGFKHLLAVEMDHTSCFGRITRHPLLPGTESTASPASVKDHHPPACGRITHLLLGEDHTHCLGRITPSALEGSAGQDHTLLGTGSHPLLEGSHPSCLRRITPSCFGRITTLWLGRENASALEGSQKDHTLAWKGITPSAGGSHPLCLGVKGSHPPALVKDHPSALGGSHPLLAERHHTLCTPPWEGITTLPASGLRITPSMITPSLLLEGSHPLLASDHTPLAFWKDHTLLLGTRITASALEGITPSLLRKDHTSALEDHPSAWRKIHTLFCLEEDHTLCSWKRSHPCLEDPSQPLLGKDPPSAWEGSHPSCLDHRIHTSALVKDGGSHPFLPWEDHAPSAWKDHTLRVELNRHYTRWVPSSACAVRHCLGFSCGVELSRARSGLGMFEGNTPCSFYHKVIILFLSPFVNLPLSLYLSLSPSPSPLPLSPLPSPSLLSSPSSSPSPSLHPFLPSSQALSSLPHSPLLPPPTPPLLTRPKFTPSFSSLPSPTPPSTHAPLISLLLQ</sequence>
<proteinExistence type="predicted"/>
<reference evidence="2 3" key="2">
    <citation type="submission" date="2019-01" db="EMBL/GenBank/DDBJ databases">
        <title>The decoding of complex shrimp genome reveals the adaptation for benthos swimmer, frequently molting mechanism and breeding impact on genome.</title>
        <authorList>
            <person name="Sun Y."/>
            <person name="Gao Y."/>
            <person name="Yu Y."/>
        </authorList>
    </citation>
    <scope>NUCLEOTIDE SEQUENCE [LARGE SCALE GENOMIC DNA]</scope>
    <source>
        <tissue evidence="2">Muscle</tissue>
    </source>
</reference>
<gene>
    <name evidence="2" type="ORF">C7M84_009316</name>
</gene>
<comment type="caution">
    <text evidence="2">The sequence shown here is derived from an EMBL/GenBank/DDBJ whole genome shotgun (WGS) entry which is preliminary data.</text>
</comment>
<dbReference type="EMBL" id="QCYY01002180">
    <property type="protein sequence ID" value="ROT72295.1"/>
    <property type="molecule type" value="Genomic_DNA"/>
</dbReference>
<name>A0A423T762_PENVA</name>
<protein>
    <submittedName>
        <fullName evidence="2">Ice nucleation protein</fullName>
    </submittedName>
</protein>
<evidence type="ECO:0000313" key="3">
    <source>
        <dbReference type="Proteomes" id="UP000283509"/>
    </source>
</evidence>
<keyword evidence="3" id="KW-1185">Reference proteome</keyword>